<protein>
    <submittedName>
        <fullName evidence="2">FAD-dependent oxidoreductase</fullName>
    </submittedName>
</protein>
<evidence type="ECO:0000313" key="2">
    <source>
        <dbReference type="EMBL" id="MDY0873357.1"/>
    </source>
</evidence>
<dbReference type="PANTHER" id="PTHR42923">
    <property type="entry name" value="PROTOPORPHYRINOGEN OXIDASE"/>
    <property type="match status" value="1"/>
</dbReference>
<evidence type="ECO:0000259" key="1">
    <source>
        <dbReference type="Pfam" id="PF01593"/>
    </source>
</evidence>
<comment type="caution">
    <text evidence="2">The sequence shown here is derived from an EMBL/GenBank/DDBJ whole genome shotgun (WGS) entry which is preliminary data.</text>
</comment>
<sequence length="444" mass="48904">MIGAGISGMSAAWLLAQRHDVTLFEKGALPGGHSNTVDLDLTEGPVAVDTGFIVFNERTYPNLTALLAHLGVASQATHMSFAASLDNGKFEYSGSSLRGLFAQRRNLLRPRMWRMIADILRFYREARAGAYPADVTLGDYLSQRGYGNSFINDHLLPMGGAIWSTSPQQMLDHPLSTFVRFCDNHGLLQVSDRPVWRTVCGGSRNYVQRLLQDHPMQIVLNASIARVERGAAGPSIVCDRGTRHSFDAVVIAAHADQALGLLAQPTPQETSLLGAMRYIDNEAVLHSDISMMPRRRAAWSSWNVLGAGTPDDRGLICVTYWMNQLQNLGVQQPVLVTLNPDRTIREDLVWRRFSYAHPLFDAAAIAAQRQLWSLQGQGGIWYCGAYFGAGFHEDGLQAGLAVAERLGEVRRPWQVREPTGRIHVQETPEMAMGLPDQAATGAWA</sequence>
<gene>
    <name evidence="2" type="ORF">SMD31_15560</name>
</gene>
<dbReference type="InterPro" id="IPR002937">
    <property type="entry name" value="Amino_oxidase"/>
</dbReference>
<name>A0ABU5E1W2_9PROT</name>
<dbReference type="InterPro" id="IPR050464">
    <property type="entry name" value="Zeta_carotene_desat/Oxidored"/>
</dbReference>
<reference evidence="2 3" key="1">
    <citation type="journal article" date="2013" name="Antonie Van Leeuwenhoek">
        <title>Dongia rigui sp. nov., isolated from freshwater of a large wetland in Korea.</title>
        <authorList>
            <person name="Baik K.S."/>
            <person name="Hwang Y.M."/>
            <person name="Choi J.S."/>
            <person name="Kwon J."/>
            <person name="Seong C.N."/>
        </authorList>
    </citation>
    <scope>NUCLEOTIDE SEQUENCE [LARGE SCALE GENOMIC DNA]</scope>
    <source>
        <strain evidence="2 3">04SU4-P</strain>
    </source>
</reference>
<feature type="domain" description="Amine oxidase" evidence="1">
    <location>
        <begin position="6"/>
        <end position="277"/>
    </location>
</feature>
<dbReference type="Pfam" id="PF01593">
    <property type="entry name" value="Amino_oxidase"/>
    <property type="match status" value="1"/>
</dbReference>
<evidence type="ECO:0000313" key="3">
    <source>
        <dbReference type="Proteomes" id="UP001271769"/>
    </source>
</evidence>
<organism evidence="2 3">
    <name type="scientific">Dongia rigui</name>
    <dbReference type="NCBI Taxonomy" id="940149"/>
    <lineage>
        <taxon>Bacteria</taxon>
        <taxon>Pseudomonadati</taxon>
        <taxon>Pseudomonadota</taxon>
        <taxon>Alphaproteobacteria</taxon>
        <taxon>Rhodospirillales</taxon>
        <taxon>Dongiaceae</taxon>
        <taxon>Dongia</taxon>
    </lineage>
</organism>
<dbReference type="SUPFAM" id="SSF51905">
    <property type="entry name" value="FAD/NAD(P)-binding domain"/>
    <property type="match status" value="1"/>
</dbReference>
<dbReference type="Gene3D" id="1.10.405.20">
    <property type="match status" value="1"/>
</dbReference>
<dbReference type="Gene3D" id="3.30.70.1990">
    <property type="match status" value="1"/>
</dbReference>
<dbReference type="EMBL" id="JAXCLX010000002">
    <property type="protein sequence ID" value="MDY0873357.1"/>
    <property type="molecule type" value="Genomic_DNA"/>
</dbReference>
<dbReference type="Gene3D" id="3.50.50.60">
    <property type="entry name" value="FAD/NAD(P)-binding domain"/>
    <property type="match status" value="1"/>
</dbReference>
<keyword evidence="3" id="KW-1185">Reference proteome</keyword>
<accession>A0ABU5E1W2</accession>
<dbReference type="InterPro" id="IPR036188">
    <property type="entry name" value="FAD/NAD-bd_sf"/>
</dbReference>
<dbReference type="PANTHER" id="PTHR42923:SF17">
    <property type="entry name" value="AMINE OXIDASE DOMAIN-CONTAINING PROTEIN"/>
    <property type="match status" value="1"/>
</dbReference>
<proteinExistence type="predicted"/>
<dbReference type="Proteomes" id="UP001271769">
    <property type="component" value="Unassembled WGS sequence"/>
</dbReference>